<gene>
    <name evidence="3" type="ORF">HLASA_3057</name>
    <name evidence="2" type="ORF">HLASF_3056</name>
</gene>
<dbReference type="AlphaFoldDB" id="A0A0F7PDB2"/>
<evidence type="ECO:0000313" key="3">
    <source>
        <dbReference type="EMBL" id="ALG83125.1"/>
    </source>
</evidence>
<name>A0A0F7PDB2_9EURY</name>
<dbReference type="Proteomes" id="UP000060390">
    <property type="component" value="Plasmid pM27-SA2-01"/>
</dbReference>
<protein>
    <submittedName>
        <fullName evidence="2">Uncharacterized protein</fullName>
    </submittedName>
</protein>
<proteinExistence type="predicted"/>
<feature type="transmembrane region" description="Helical" evidence="1">
    <location>
        <begin position="62"/>
        <end position="83"/>
    </location>
</feature>
<reference evidence="4" key="2">
    <citation type="submission" date="2015-05" db="EMBL/GenBank/DDBJ databases">
        <title>Complete genome sequence of Halanaeroarchaeum sulfurireducens type strain M27-SA2, a sulfate-reducer haloarchaeon from marine anoxic lake Medee.</title>
        <authorList>
            <person name="Messina E."/>
            <person name="Kublanov I.V."/>
            <person name="Toshchakov S."/>
            <person name="Arcadi E."/>
            <person name="La Spada G."/>
            <person name="La Cono V."/>
            <person name="Yakimov M.M."/>
        </authorList>
    </citation>
    <scope>NUCLEOTIDE SEQUENCE [LARGE SCALE GENOMIC DNA]</scope>
    <source>
        <strain evidence="4">M27-SA2</strain>
        <plasmid evidence="4">Plasmid pM27-SA2-01</plasmid>
    </source>
</reference>
<geneLocation type="plasmid" evidence="2 5">
    <name>pHSR2-01</name>
</geneLocation>
<dbReference type="RefSeq" id="WP_144426140.1">
    <property type="nucleotide sequence ID" value="NZ_CP008875.1"/>
</dbReference>
<dbReference type="Proteomes" id="UP000069906">
    <property type="component" value="Plasmid pHSR2-01"/>
</dbReference>
<dbReference type="OrthoDB" id="325500at2157"/>
<dbReference type="EMBL" id="CP008875">
    <property type="protein sequence ID" value="AKH98682.1"/>
    <property type="molecule type" value="Genomic_DNA"/>
</dbReference>
<keyword evidence="1" id="KW-0812">Transmembrane</keyword>
<dbReference type="KEGG" id="hsu:HLASF_3056"/>
<evidence type="ECO:0000313" key="2">
    <source>
        <dbReference type="EMBL" id="AKH98682.1"/>
    </source>
</evidence>
<keyword evidence="1" id="KW-0472">Membrane</keyword>
<dbReference type="HOGENOM" id="CLU_1076070_0_0_2"/>
<dbReference type="EMBL" id="CP011565">
    <property type="protein sequence ID" value="ALG83125.1"/>
    <property type="molecule type" value="Genomic_DNA"/>
</dbReference>
<organism evidence="2 5">
    <name type="scientific">Halanaeroarchaeum sulfurireducens</name>
    <dbReference type="NCBI Taxonomy" id="1604004"/>
    <lineage>
        <taxon>Archaea</taxon>
        <taxon>Methanobacteriati</taxon>
        <taxon>Methanobacteriota</taxon>
        <taxon>Stenosarchaea group</taxon>
        <taxon>Halobacteria</taxon>
        <taxon>Halobacteriales</taxon>
        <taxon>Halobacteriaceae</taxon>
        <taxon>Halanaeroarchaeum</taxon>
    </lineage>
</organism>
<keyword evidence="5" id="KW-1185">Reference proteome</keyword>
<evidence type="ECO:0000313" key="4">
    <source>
        <dbReference type="Proteomes" id="UP000060390"/>
    </source>
</evidence>
<dbReference type="KEGG" id="hsf:HLASA_3057"/>
<sequence>MRGTLEVIMSGSNYFKTTSDVVIKGEVHSSRGDFEEERELLAEGVDTLVVEGSQDETEVGWLHGWFGIAMMIFEYLFASFLYTDHQTLVDIAKGQGADVVYTRETDAALIENSHKLVVASAFVLFYFLVFLSALFGLLGAQVYGAATLLMAGLGPIIILRIHETRKSGDNRDKKIAEKIEGVAGNGDRVVAVMGQSHAKKVPDYLPDEIDPDVREPKYGFLSLSMGRDLFVPAVRMMGMMAIVYPAFLAVFQTYFAFI</sequence>
<keyword evidence="2" id="KW-0614">Plasmid</keyword>
<dbReference type="GeneID" id="26011583"/>
<feature type="transmembrane region" description="Helical" evidence="1">
    <location>
        <begin position="237"/>
        <end position="257"/>
    </location>
</feature>
<feature type="transmembrane region" description="Helical" evidence="1">
    <location>
        <begin position="142"/>
        <end position="161"/>
    </location>
</feature>
<evidence type="ECO:0000313" key="5">
    <source>
        <dbReference type="Proteomes" id="UP000069906"/>
    </source>
</evidence>
<geneLocation type="plasmid" evidence="3 4">
    <name>pM27-SA2-01</name>
</geneLocation>
<reference evidence="2 5" key="1">
    <citation type="submission" date="2014-06" db="EMBL/GenBank/DDBJ databases">
        <title>Secret life of haloarchaea: discovery of obligatory anaerobic haloarchaea growing by dissimilatory sulfur reduction.</title>
        <authorList>
            <person name="Sorokin D.Y."/>
            <person name="Kublanov I.V."/>
            <person name="Gavrilov S.N."/>
            <person name="Ferrer M."/>
            <person name="Golyshin P.N."/>
            <person name="Messina E."/>
            <person name="La Cono V."/>
            <person name="Yakimov M.M."/>
        </authorList>
    </citation>
    <scope>NUCLEOTIDE SEQUENCE [LARGE SCALE GENOMIC DNA]</scope>
    <source>
        <strain evidence="2 5">HSR2</strain>
        <plasmid evidence="2 5">pHSR2-01</plasmid>
    </source>
</reference>
<accession>A0A0F7PDB2</accession>
<evidence type="ECO:0000256" key="1">
    <source>
        <dbReference type="SAM" id="Phobius"/>
    </source>
</evidence>
<keyword evidence="1" id="KW-1133">Transmembrane helix</keyword>
<reference evidence="3 4" key="3">
    <citation type="journal article" date="2016" name="Stand. Genomic Sci.">
        <title>Complete genome sequence of 'Halanaeroarchaeum sulfurireducens' M27-SA2, a sulfur-reducing and acetate-oxidizing haloarchaeon from the deep-sea hypersaline anoxic lake Medee.</title>
        <authorList>
            <person name="Messina E."/>
            <person name="Sorokin D.Y."/>
            <person name="Kublanov I.V."/>
            <person name="Toshchakov S."/>
            <person name="Lopatina A."/>
            <person name="Arcadi E."/>
            <person name="Smedile F."/>
            <person name="La Spada G."/>
            <person name="La Cono V."/>
            <person name="Yakimov M.M."/>
        </authorList>
    </citation>
    <scope>NUCLEOTIDE SEQUENCE [LARGE SCALE GENOMIC DNA]</scope>
    <source>
        <strain evidence="3 4">M27-SA2</strain>
        <plasmid evidence="4">Plasmid pM27-SA2-01</plasmid>
        <plasmid evidence="3">pM27-SA2-01</plasmid>
    </source>
</reference>
<feature type="transmembrane region" description="Helical" evidence="1">
    <location>
        <begin position="116"/>
        <end position="136"/>
    </location>
</feature>